<sequence>MFNPTVDEASLKHTLVAYLESENHIELSKIIEHSDLNYEPQYEFSGVVSYQRKLFLIIRVPIAFKKRVEDQLSILNKYVFDIYRDDNDYMLTNIKIGIRAIQLENFNVQDNSIIVEKESVYSTLIKRLVSDNKLTDLHKKYLFEACSVGSSGNMMAASNYDVRVCC</sequence>
<keyword evidence="2" id="KW-1185">Reference proteome</keyword>
<comment type="caution">
    <text evidence="1">The sequence shown here is derived from an EMBL/GenBank/DDBJ whole genome shotgun (WGS) entry which is preliminary data.</text>
</comment>
<gene>
    <name evidence="1" type="ORF">FC752_04180</name>
</gene>
<accession>A0ABY2TDQ3</accession>
<reference evidence="1 2" key="1">
    <citation type="submission" date="2019-04" db="EMBL/GenBank/DDBJ databases">
        <title>Lysinibacillus genome sequencing.</title>
        <authorList>
            <person name="Dunlap C."/>
        </authorList>
    </citation>
    <scope>NUCLEOTIDE SEQUENCE [LARGE SCALE GENOMIC DNA]</scope>
    <source>
        <strain evidence="1 2">NBRC 109424</strain>
    </source>
</reference>
<dbReference type="EMBL" id="SZPV01000011">
    <property type="protein sequence ID" value="TKI66450.1"/>
    <property type="molecule type" value="Genomic_DNA"/>
</dbReference>
<proteinExistence type="predicted"/>
<evidence type="ECO:0000313" key="1">
    <source>
        <dbReference type="EMBL" id="TKI66450.1"/>
    </source>
</evidence>
<organism evidence="1 2">
    <name type="scientific">Lysinibacillus varians</name>
    <dbReference type="NCBI Taxonomy" id="1145276"/>
    <lineage>
        <taxon>Bacteria</taxon>
        <taxon>Bacillati</taxon>
        <taxon>Bacillota</taxon>
        <taxon>Bacilli</taxon>
        <taxon>Bacillales</taxon>
        <taxon>Bacillaceae</taxon>
        <taxon>Lysinibacillus</taxon>
    </lineage>
</organism>
<protein>
    <submittedName>
        <fullName evidence="1">Uncharacterized protein</fullName>
    </submittedName>
</protein>
<name>A0ABY2TDQ3_9BACI</name>
<evidence type="ECO:0000313" key="2">
    <source>
        <dbReference type="Proteomes" id="UP000308539"/>
    </source>
</evidence>
<dbReference type="RefSeq" id="WP_025220471.1">
    <property type="nucleotide sequence ID" value="NZ_CP006837.1"/>
</dbReference>
<dbReference type="Proteomes" id="UP000308539">
    <property type="component" value="Unassembled WGS sequence"/>
</dbReference>